<dbReference type="Pfam" id="PF13471">
    <property type="entry name" value="Transglut_core3"/>
    <property type="match status" value="1"/>
</dbReference>
<sequence length="230" mass="26082">MPDNAFYLMQNVHFCDVDGTIVFLDANRNRYSSLTKVQSGWFRALQCGEESTETLGLAIRLQQRGLLTADKVNGKPIAPGQHSRTTSSLSDKALSSNKEVVLEDVTHFLWALMSTWLLWRTQRLKINTVLRVSQRWTTSNGSSADHADDRLARAVSAFKQLSVFFITTHDQCLFRSLLLVRFLALKNLHAELVFGVRTAPFQAHCWVESRGCALNEFYDATHEFTKILSL</sequence>
<dbReference type="RefSeq" id="WP_104829560.1">
    <property type="nucleotide sequence ID" value="NZ_PJCH01000005.1"/>
</dbReference>
<dbReference type="InterPro" id="IPR032708">
    <property type="entry name" value="McjB_C"/>
</dbReference>
<protein>
    <recommendedName>
        <fullName evidence="1">Microcin J25-processing protein McjB C-terminal domain-containing protein</fullName>
    </recommendedName>
</protein>
<dbReference type="Proteomes" id="UP000239504">
    <property type="component" value="Unassembled WGS sequence"/>
</dbReference>
<evidence type="ECO:0000313" key="2">
    <source>
        <dbReference type="EMBL" id="PQA88316.1"/>
    </source>
</evidence>
<name>A0A2S7K762_9PROT</name>
<dbReference type="NCBIfam" id="NF033537">
    <property type="entry name" value="lasso_biosyn_B2"/>
    <property type="match status" value="1"/>
</dbReference>
<proteinExistence type="predicted"/>
<evidence type="ECO:0000313" key="3">
    <source>
        <dbReference type="Proteomes" id="UP000239504"/>
    </source>
</evidence>
<gene>
    <name evidence="2" type="ORF">CW354_08430</name>
</gene>
<feature type="domain" description="Microcin J25-processing protein McjB C-terminal" evidence="1">
    <location>
        <begin position="112"/>
        <end position="228"/>
    </location>
</feature>
<comment type="caution">
    <text evidence="2">The sequence shown here is derived from an EMBL/GenBank/DDBJ whole genome shotgun (WGS) entry which is preliminary data.</text>
</comment>
<dbReference type="InterPro" id="IPR053521">
    <property type="entry name" value="McjB-like"/>
</dbReference>
<keyword evidence="3" id="KW-1185">Reference proteome</keyword>
<dbReference type="OrthoDB" id="119963at2"/>
<reference evidence="2 3" key="1">
    <citation type="submission" date="2017-12" db="EMBL/GenBank/DDBJ databases">
        <authorList>
            <person name="Hurst M.R.H."/>
        </authorList>
    </citation>
    <scope>NUCLEOTIDE SEQUENCE [LARGE SCALE GENOMIC DNA]</scope>
    <source>
        <strain evidence="2 3">SY-3-19</strain>
    </source>
</reference>
<organism evidence="2 3">
    <name type="scientific">Hyphococcus luteus</name>
    <dbReference type="NCBI Taxonomy" id="2058213"/>
    <lineage>
        <taxon>Bacteria</taxon>
        <taxon>Pseudomonadati</taxon>
        <taxon>Pseudomonadota</taxon>
        <taxon>Alphaproteobacteria</taxon>
        <taxon>Parvularculales</taxon>
        <taxon>Parvularculaceae</taxon>
        <taxon>Hyphococcus</taxon>
    </lineage>
</organism>
<evidence type="ECO:0000259" key="1">
    <source>
        <dbReference type="Pfam" id="PF13471"/>
    </source>
</evidence>
<dbReference type="EMBL" id="PJCH01000005">
    <property type="protein sequence ID" value="PQA88316.1"/>
    <property type="molecule type" value="Genomic_DNA"/>
</dbReference>
<accession>A0A2S7K762</accession>
<dbReference type="AlphaFoldDB" id="A0A2S7K762"/>